<keyword evidence="1" id="KW-0596">Phosphopantetheine</keyword>
<keyword evidence="2" id="KW-0597">Phosphoprotein</keyword>
<keyword evidence="5" id="KW-1185">Reference proteome</keyword>
<protein>
    <submittedName>
        <fullName evidence="4">Acyl carrier protein</fullName>
    </submittedName>
</protein>
<dbReference type="InterPro" id="IPR036736">
    <property type="entry name" value="ACP-like_sf"/>
</dbReference>
<dbReference type="RefSeq" id="WP_203146730.1">
    <property type="nucleotide sequence ID" value="NZ_JAEVHL010000004.1"/>
</dbReference>
<feature type="domain" description="Carrier" evidence="3">
    <location>
        <begin position="1"/>
        <end position="73"/>
    </location>
</feature>
<name>A0ABS1YAB6_9ACTN</name>
<dbReference type="InterPro" id="IPR006162">
    <property type="entry name" value="Ppantetheine_attach_site"/>
</dbReference>
<dbReference type="EMBL" id="JAEVHL010000004">
    <property type="protein sequence ID" value="MBM0274305.1"/>
    <property type="molecule type" value="Genomic_DNA"/>
</dbReference>
<evidence type="ECO:0000313" key="5">
    <source>
        <dbReference type="Proteomes" id="UP000622245"/>
    </source>
</evidence>
<reference evidence="4 5" key="1">
    <citation type="submission" date="2021-01" db="EMBL/GenBank/DDBJ databases">
        <title>Draft genome sequence of Micromonospora sp. strain STR1s_6.</title>
        <authorList>
            <person name="Karlyshev A."/>
            <person name="Jawad R."/>
        </authorList>
    </citation>
    <scope>NUCLEOTIDE SEQUENCE [LARGE SCALE GENOMIC DNA]</scope>
    <source>
        <strain evidence="4 5">STR1S-6</strain>
    </source>
</reference>
<evidence type="ECO:0000256" key="2">
    <source>
        <dbReference type="ARBA" id="ARBA00022553"/>
    </source>
</evidence>
<comment type="caution">
    <text evidence="4">The sequence shown here is derived from an EMBL/GenBank/DDBJ whole genome shotgun (WGS) entry which is preliminary data.</text>
</comment>
<dbReference type="Proteomes" id="UP000622245">
    <property type="component" value="Unassembled WGS sequence"/>
</dbReference>
<sequence length="76" mass="8589">MNEELRSILLDDLGLEEAAVHPELSLEDAGFDSITLVELSVILLDRFGLEISEDELQDAGTVRDIDRLIERRRDHG</sequence>
<accession>A0ABS1YAB6</accession>
<dbReference type="InterPro" id="IPR009081">
    <property type="entry name" value="PP-bd_ACP"/>
</dbReference>
<proteinExistence type="predicted"/>
<evidence type="ECO:0000256" key="1">
    <source>
        <dbReference type="ARBA" id="ARBA00022450"/>
    </source>
</evidence>
<evidence type="ECO:0000313" key="4">
    <source>
        <dbReference type="EMBL" id="MBM0274305.1"/>
    </source>
</evidence>
<dbReference type="Gene3D" id="1.10.1200.10">
    <property type="entry name" value="ACP-like"/>
    <property type="match status" value="1"/>
</dbReference>
<gene>
    <name evidence="4" type="ORF">JM949_01905</name>
</gene>
<dbReference type="PROSITE" id="PS00012">
    <property type="entry name" value="PHOSPHOPANTETHEINE"/>
    <property type="match status" value="1"/>
</dbReference>
<dbReference type="Pfam" id="PF00550">
    <property type="entry name" value="PP-binding"/>
    <property type="match status" value="1"/>
</dbReference>
<organism evidence="4 5">
    <name type="scientific">Micromonospora tarensis</name>
    <dbReference type="NCBI Taxonomy" id="2806100"/>
    <lineage>
        <taxon>Bacteria</taxon>
        <taxon>Bacillati</taxon>
        <taxon>Actinomycetota</taxon>
        <taxon>Actinomycetes</taxon>
        <taxon>Micromonosporales</taxon>
        <taxon>Micromonosporaceae</taxon>
        <taxon>Micromonospora</taxon>
    </lineage>
</organism>
<dbReference type="PROSITE" id="PS50075">
    <property type="entry name" value="CARRIER"/>
    <property type="match status" value="1"/>
</dbReference>
<evidence type="ECO:0000259" key="3">
    <source>
        <dbReference type="PROSITE" id="PS50075"/>
    </source>
</evidence>
<dbReference type="SUPFAM" id="SSF47336">
    <property type="entry name" value="ACP-like"/>
    <property type="match status" value="1"/>
</dbReference>